<name>A0A382KN23_9ZZZZ</name>
<accession>A0A382KN23</accession>
<organism evidence="1">
    <name type="scientific">marine metagenome</name>
    <dbReference type="NCBI Taxonomy" id="408172"/>
    <lineage>
        <taxon>unclassified sequences</taxon>
        <taxon>metagenomes</taxon>
        <taxon>ecological metagenomes</taxon>
    </lineage>
</organism>
<protein>
    <submittedName>
        <fullName evidence="1">Uncharacterized protein</fullName>
    </submittedName>
</protein>
<proteinExistence type="predicted"/>
<dbReference type="AlphaFoldDB" id="A0A382KN23"/>
<feature type="non-terminal residue" evidence="1">
    <location>
        <position position="25"/>
    </location>
</feature>
<evidence type="ECO:0000313" key="1">
    <source>
        <dbReference type="EMBL" id="SVC24843.1"/>
    </source>
</evidence>
<gene>
    <name evidence="1" type="ORF">METZ01_LOCUS277697</name>
</gene>
<reference evidence="1" key="1">
    <citation type="submission" date="2018-05" db="EMBL/GenBank/DDBJ databases">
        <authorList>
            <person name="Lanie J.A."/>
            <person name="Ng W.-L."/>
            <person name="Kazmierczak K.M."/>
            <person name="Andrzejewski T.M."/>
            <person name="Davidsen T.M."/>
            <person name="Wayne K.J."/>
            <person name="Tettelin H."/>
            <person name="Glass J.I."/>
            <person name="Rusch D."/>
            <person name="Podicherti R."/>
            <person name="Tsui H.-C.T."/>
            <person name="Winkler M.E."/>
        </authorList>
    </citation>
    <scope>NUCLEOTIDE SEQUENCE</scope>
</reference>
<dbReference type="EMBL" id="UINC01081207">
    <property type="protein sequence ID" value="SVC24843.1"/>
    <property type="molecule type" value="Genomic_DNA"/>
</dbReference>
<sequence length="25" mass="2843">MKSKKTNRRKFIAKSFVALSGTMVL</sequence>